<comment type="caution">
    <text evidence="2">The sequence shown here is derived from an EMBL/GenBank/DDBJ whole genome shotgun (WGS) entry which is preliminary data.</text>
</comment>
<dbReference type="AlphaFoldDB" id="A0A066WPJ4"/>
<sequence>MSDIGSSSTVSNSLGSPTKRNEPAGSTSNRPTGAASTTAAAGASLSERIAALQRANITPDSSPRLPSALGGSSASINGDSSFTSPRAATVARSISASVSGGGSSGGPNAVRDRIARFQATAATEAPLIPRSSFGAPAPNPDVLKSSKRLNFPGSLGAGGMGTGNWGETLRPQLTGGSWLQIGGSGASHGREGEMRPQLTGGIWGVKTMPTGRGGAPFPAPAPQQVHPALPPTPPSLNKYGTSPFASAPKILGGGADAFAELDNEAETETARYYRQQREAQAQHRQQRLELGAVALVEEASTGSAAGAKGDAAHVDARDVSPGSGGLDSLKGMRDVVPSFPKTPDAEVNVDAIARDRARSADTGGPSFEKGDVKFPTLPAVPLETPRRPANNGVRLSPSSEIRGARPADASALQGVLGDDGGREDDADRSLRDPLIDVGVQGSTPEKLRQLQARVDSMIDSIDCPAHGPSTSRTVHSEDVFGFIGSNADAVPSKHEAKAVRRHASAIGTGQDEQLQQADASSASSEYSAESAETPSSAGAAVPSSGGSGMPSRQRQLGQGRWAADRAGKHAAMQSNIADAPLYPDADEDENDGARRADASYEGDGMDDDEFTMVSVPSSAGYADEVSSLFSLRLGTTHAVPVSASDSAVTLLHHNHGSTPKSNGIELQQHQQHNGAADRQGRGKASSDTPQSASSASNTPARSKSQKLNRPPVGRMMSAAELDASDDDYEPGWASILTSRTS</sequence>
<dbReference type="OMA" id="MTGGVWL"/>
<reference evidence="2 3" key="1">
    <citation type="submission" date="2014-05" db="EMBL/GenBank/DDBJ databases">
        <title>Draft genome sequence of a rare smut relative, Tilletiaria anomala UBC 951.</title>
        <authorList>
            <consortium name="DOE Joint Genome Institute"/>
            <person name="Toome M."/>
            <person name="Kuo A."/>
            <person name="Henrissat B."/>
            <person name="Lipzen A."/>
            <person name="Tritt A."/>
            <person name="Yoshinaga Y."/>
            <person name="Zane M."/>
            <person name="Barry K."/>
            <person name="Grigoriev I.V."/>
            <person name="Spatafora J.W."/>
            <person name="Aimea M.C."/>
        </authorList>
    </citation>
    <scope>NUCLEOTIDE SEQUENCE [LARGE SCALE GENOMIC DNA]</scope>
    <source>
        <strain evidence="2 3">UBC 951</strain>
    </source>
</reference>
<feature type="compositionally biased region" description="Polar residues" evidence="1">
    <location>
        <begin position="697"/>
        <end position="707"/>
    </location>
</feature>
<feature type="compositionally biased region" description="Low complexity" evidence="1">
    <location>
        <begin position="685"/>
        <end position="696"/>
    </location>
</feature>
<feature type="region of interest" description="Disordered" evidence="1">
    <location>
        <begin position="129"/>
        <end position="148"/>
    </location>
</feature>
<dbReference type="OrthoDB" id="3366780at2759"/>
<feature type="region of interest" description="Disordered" evidence="1">
    <location>
        <begin position="1"/>
        <end position="88"/>
    </location>
</feature>
<evidence type="ECO:0000256" key="1">
    <source>
        <dbReference type="SAM" id="MobiDB-lite"/>
    </source>
</evidence>
<accession>A0A066WPJ4</accession>
<dbReference type="EMBL" id="JMSN01000005">
    <property type="protein sequence ID" value="KDN52904.1"/>
    <property type="molecule type" value="Genomic_DNA"/>
</dbReference>
<organism evidence="2 3">
    <name type="scientific">Tilletiaria anomala (strain ATCC 24038 / CBS 436.72 / UBC 951)</name>
    <dbReference type="NCBI Taxonomy" id="1037660"/>
    <lineage>
        <taxon>Eukaryota</taxon>
        <taxon>Fungi</taxon>
        <taxon>Dikarya</taxon>
        <taxon>Basidiomycota</taxon>
        <taxon>Ustilaginomycotina</taxon>
        <taxon>Exobasidiomycetes</taxon>
        <taxon>Georgefischeriales</taxon>
        <taxon>Tilletiariaceae</taxon>
        <taxon>Tilletiaria</taxon>
    </lineage>
</organism>
<feature type="region of interest" description="Disordered" evidence="1">
    <location>
        <begin position="493"/>
        <end position="611"/>
    </location>
</feature>
<feature type="compositionally biased region" description="Polar residues" evidence="1">
    <location>
        <begin position="656"/>
        <end position="673"/>
    </location>
</feature>
<keyword evidence="3" id="KW-1185">Reference proteome</keyword>
<protein>
    <submittedName>
        <fullName evidence="2">Uncharacterized protein</fullName>
    </submittedName>
</protein>
<feature type="compositionally biased region" description="Low complexity" evidence="1">
    <location>
        <begin position="1"/>
        <end position="16"/>
    </location>
</feature>
<feature type="compositionally biased region" description="Low complexity" evidence="1">
    <location>
        <begin position="32"/>
        <end position="44"/>
    </location>
</feature>
<feature type="region of interest" description="Disordered" evidence="1">
    <location>
        <begin position="303"/>
        <end position="443"/>
    </location>
</feature>
<dbReference type="GeneID" id="25261472"/>
<name>A0A066WPJ4_TILAU</name>
<dbReference type="InParanoid" id="A0A066WPJ4"/>
<feature type="compositionally biased region" description="Polar residues" evidence="1">
    <location>
        <begin position="70"/>
        <end position="86"/>
    </location>
</feature>
<dbReference type="HOGENOM" id="CLU_028349_0_0_1"/>
<proteinExistence type="predicted"/>
<feature type="compositionally biased region" description="Low complexity" evidence="1">
    <location>
        <begin position="517"/>
        <end position="544"/>
    </location>
</feature>
<dbReference type="RefSeq" id="XP_013245743.1">
    <property type="nucleotide sequence ID" value="XM_013390289.1"/>
</dbReference>
<evidence type="ECO:0000313" key="3">
    <source>
        <dbReference type="Proteomes" id="UP000027361"/>
    </source>
</evidence>
<gene>
    <name evidence="2" type="ORF">K437DRAFT_131551</name>
</gene>
<evidence type="ECO:0000313" key="2">
    <source>
        <dbReference type="EMBL" id="KDN52904.1"/>
    </source>
</evidence>
<feature type="compositionally biased region" description="Basic and acidic residues" evidence="1">
    <location>
        <begin position="419"/>
        <end position="434"/>
    </location>
</feature>
<feature type="region of interest" description="Disordered" evidence="1">
    <location>
        <begin position="652"/>
        <end position="741"/>
    </location>
</feature>
<dbReference type="Proteomes" id="UP000027361">
    <property type="component" value="Unassembled WGS sequence"/>
</dbReference>